<proteinExistence type="predicted"/>
<dbReference type="CDD" id="cd06588">
    <property type="entry name" value="PhnB_like"/>
    <property type="match status" value="1"/>
</dbReference>
<dbReference type="Pfam" id="PF06983">
    <property type="entry name" value="3-dmu-9_3-mt"/>
    <property type="match status" value="1"/>
</dbReference>
<dbReference type="InterPro" id="IPR029068">
    <property type="entry name" value="Glyas_Bleomycin-R_OHBP_Dase"/>
</dbReference>
<dbReference type="RefSeq" id="WP_234862887.1">
    <property type="nucleotide sequence ID" value="NZ_JAKEVZ010000019.1"/>
</dbReference>
<dbReference type="Gene3D" id="3.10.180.10">
    <property type="entry name" value="2,3-Dihydroxybiphenyl 1,2-Dioxygenase, domain 1"/>
    <property type="match status" value="1"/>
</dbReference>
<evidence type="ECO:0000313" key="2">
    <source>
        <dbReference type="EMBL" id="MCF1753066.1"/>
    </source>
</evidence>
<dbReference type="PANTHER" id="PTHR33990:SF1">
    <property type="entry name" value="PROTEIN YJDN"/>
    <property type="match status" value="1"/>
</dbReference>
<comment type="caution">
    <text evidence="2">The sequence shown here is derived from an EMBL/GenBank/DDBJ whole genome shotgun (WGS) entry which is preliminary data.</text>
</comment>
<evidence type="ECO:0000313" key="3">
    <source>
        <dbReference type="Proteomes" id="UP001201449"/>
    </source>
</evidence>
<dbReference type="SUPFAM" id="SSF54593">
    <property type="entry name" value="Glyoxalase/Bleomycin resistance protein/Dihydroxybiphenyl dioxygenase"/>
    <property type="match status" value="1"/>
</dbReference>
<evidence type="ECO:0000259" key="1">
    <source>
        <dbReference type="Pfam" id="PF06983"/>
    </source>
</evidence>
<dbReference type="EMBL" id="JAKEVZ010000019">
    <property type="protein sequence ID" value="MCF1753066.1"/>
    <property type="molecule type" value="Genomic_DNA"/>
</dbReference>
<dbReference type="PANTHER" id="PTHR33990">
    <property type="entry name" value="PROTEIN YJDN-RELATED"/>
    <property type="match status" value="1"/>
</dbReference>
<keyword evidence="3" id="KW-1185">Reference proteome</keyword>
<protein>
    <submittedName>
        <fullName evidence="2">VOC family protein</fullName>
    </submittedName>
</protein>
<sequence length="136" mass="14831">MVTISTYLLLDGTCKQAMQFYHACFGGELTLSAVKDTPMKAMFPPEMHDRIIHANLKAPGISLSASDWMLPSEQPVRGNTVCLYISGGTVEETETVFGKLSDGADITDPLTKQAFGVYGALNDQFGIRWMFCAENG</sequence>
<feature type="domain" description="PhnB-like" evidence="1">
    <location>
        <begin position="4"/>
        <end position="130"/>
    </location>
</feature>
<gene>
    <name evidence="2" type="ORF">L0U89_18550</name>
</gene>
<name>A0ABS9C0V7_9BACT</name>
<accession>A0ABS9C0V7</accession>
<dbReference type="InterPro" id="IPR028973">
    <property type="entry name" value="PhnB-like"/>
</dbReference>
<reference evidence="2 3" key="1">
    <citation type="submission" date="2022-01" db="EMBL/GenBank/DDBJ databases">
        <title>Mariniradius saccharolyticus sp. nov., isolated from sediment of a river.</title>
        <authorList>
            <person name="Liu H."/>
        </authorList>
    </citation>
    <scope>NUCLEOTIDE SEQUENCE [LARGE SCALE GENOMIC DNA]</scope>
    <source>
        <strain evidence="2 3">RY-2</strain>
    </source>
</reference>
<organism evidence="2 3">
    <name type="scientific">Mariniradius sediminis</name>
    <dbReference type="NCBI Taxonomy" id="2909237"/>
    <lineage>
        <taxon>Bacteria</taxon>
        <taxon>Pseudomonadati</taxon>
        <taxon>Bacteroidota</taxon>
        <taxon>Cytophagia</taxon>
        <taxon>Cytophagales</taxon>
        <taxon>Cyclobacteriaceae</taxon>
        <taxon>Mariniradius</taxon>
    </lineage>
</organism>
<dbReference type="Proteomes" id="UP001201449">
    <property type="component" value="Unassembled WGS sequence"/>
</dbReference>